<dbReference type="InterPro" id="IPR012340">
    <property type="entry name" value="NA-bd_OB-fold"/>
</dbReference>
<dbReference type="OrthoDB" id="1928343at2759"/>
<dbReference type="EMBL" id="PKPP01002442">
    <property type="protein sequence ID" value="PWA75254.1"/>
    <property type="molecule type" value="Genomic_DNA"/>
</dbReference>
<dbReference type="InterPro" id="IPR013955">
    <property type="entry name" value="Rep_factor-A_C"/>
</dbReference>
<dbReference type="Gene3D" id="2.40.50.140">
    <property type="entry name" value="Nucleic acid-binding proteins"/>
    <property type="match status" value="1"/>
</dbReference>
<keyword evidence="4" id="KW-0862">Zinc</keyword>
<evidence type="ECO:0000256" key="4">
    <source>
        <dbReference type="ARBA" id="ARBA00022833"/>
    </source>
</evidence>
<keyword evidence="5 7" id="KW-0238">DNA-binding</keyword>
<protein>
    <submittedName>
        <fullName evidence="7">Replication protein A 70 kDa DNA-binding subunit B</fullName>
    </submittedName>
</protein>
<gene>
    <name evidence="7" type="ORF">CTI12_AA244840</name>
</gene>
<evidence type="ECO:0000256" key="2">
    <source>
        <dbReference type="ARBA" id="ARBA00022723"/>
    </source>
</evidence>
<dbReference type="InterPro" id="IPR047192">
    <property type="entry name" value="Euk_RPA1_DBD_C"/>
</dbReference>
<dbReference type="SUPFAM" id="SSF50249">
    <property type="entry name" value="Nucleic acid-binding proteins"/>
    <property type="match status" value="1"/>
</dbReference>
<dbReference type="Pfam" id="PF08646">
    <property type="entry name" value="Rep_fac-A_C"/>
    <property type="match status" value="1"/>
</dbReference>
<evidence type="ECO:0000259" key="6">
    <source>
        <dbReference type="Pfam" id="PF08646"/>
    </source>
</evidence>
<keyword evidence="8" id="KW-1185">Reference proteome</keyword>
<dbReference type="Proteomes" id="UP000245207">
    <property type="component" value="Unassembled WGS sequence"/>
</dbReference>
<comment type="similarity">
    <text evidence="1">Belongs to the replication factor A protein 1 family.</text>
</comment>
<name>A0A2U1NP20_ARTAN</name>
<dbReference type="GO" id="GO:0008270">
    <property type="term" value="F:zinc ion binding"/>
    <property type="evidence" value="ECO:0007669"/>
    <property type="project" value="UniProtKB-KW"/>
</dbReference>
<dbReference type="GO" id="GO:0003677">
    <property type="term" value="F:DNA binding"/>
    <property type="evidence" value="ECO:0007669"/>
    <property type="project" value="UniProtKB-KW"/>
</dbReference>
<proteinExistence type="inferred from homology"/>
<dbReference type="CDD" id="cd04476">
    <property type="entry name" value="RPA1_DBD_C"/>
    <property type="match status" value="1"/>
</dbReference>
<evidence type="ECO:0000256" key="5">
    <source>
        <dbReference type="ARBA" id="ARBA00023125"/>
    </source>
</evidence>
<evidence type="ECO:0000313" key="7">
    <source>
        <dbReference type="EMBL" id="PWA75254.1"/>
    </source>
</evidence>
<feature type="domain" description="Replication factor A C-terminal" evidence="6">
    <location>
        <begin position="50"/>
        <end position="169"/>
    </location>
</feature>
<evidence type="ECO:0000256" key="3">
    <source>
        <dbReference type="ARBA" id="ARBA00022771"/>
    </source>
</evidence>
<keyword evidence="3" id="KW-0863">Zinc-finger</keyword>
<sequence length="221" mass="25288">MDNKTCRRMRQPVSQPGLKTLTLDDFVNKFLMRNIAELLDVAQGVASIIVGTICAIHEEDGWWYIGCGKCKKKVLKSSDIVDLESETPQKQLGVPIEWYCTKCHIIVPSIKTMFRLQIQVQDETGTISLSLFNDEVQAIVGRSAYQLVDKYGKNSKMQATVGMALVNQFKHELEEGNAVILQRYSLGEIKPQYRMVNQDRLLRVKHLTTMRTMESRVKRNH</sequence>
<dbReference type="AlphaFoldDB" id="A0A2U1NP20"/>
<accession>A0A2U1NP20</accession>
<organism evidence="7 8">
    <name type="scientific">Artemisia annua</name>
    <name type="common">Sweet wormwood</name>
    <dbReference type="NCBI Taxonomy" id="35608"/>
    <lineage>
        <taxon>Eukaryota</taxon>
        <taxon>Viridiplantae</taxon>
        <taxon>Streptophyta</taxon>
        <taxon>Embryophyta</taxon>
        <taxon>Tracheophyta</taxon>
        <taxon>Spermatophyta</taxon>
        <taxon>Magnoliopsida</taxon>
        <taxon>eudicotyledons</taxon>
        <taxon>Gunneridae</taxon>
        <taxon>Pentapetalae</taxon>
        <taxon>asterids</taxon>
        <taxon>campanulids</taxon>
        <taxon>Asterales</taxon>
        <taxon>Asteraceae</taxon>
        <taxon>Asteroideae</taxon>
        <taxon>Anthemideae</taxon>
        <taxon>Artemisiinae</taxon>
        <taxon>Artemisia</taxon>
    </lineage>
</organism>
<dbReference type="PANTHER" id="PTHR47165">
    <property type="entry name" value="OS03G0429900 PROTEIN"/>
    <property type="match status" value="1"/>
</dbReference>
<evidence type="ECO:0000256" key="1">
    <source>
        <dbReference type="ARBA" id="ARBA00005690"/>
    </source>
</evidence>
<reference evidence="7 8" key="1">
    <citation type="journal article" date="2018" name="Mol. Plant">
        <title>The genome of Artemisia annua provides insight into the evolution of Asteraceae family and artemisinin biosynthesis.</title>
        <authorList>
            <person name="Shen Q."/>
            <person name="Zhang L."/>
            <person name="Liao Z."/>
            <person name="Wang S."/>
            <person name="Yan T."/>
            <person name="Shi P."/>
            <person name="Liu M."/>
            <person name="Fu X."/>
            <person name="Pan Q."/>
            <person name="Wang Y."/>
            <person name="Lv Z."/>
            <person name="Lu X."/>
            <person name="Zhang F."/>
            <person name="Jiang W."/>
            <person name="Ma Y."/>
            <person name="Chen M."/>
            <person name="Hao X."/>
            <person name="Li L."/>
            <person name="Tang Y."/>
            <person name="Lv G."/>
            <person name="Zhou Y."/>
            <person name="Sun X."/>
            <person name="Brodelius P.E."/>
            <person name="Rose J.K.C."/>
            <person name="Tang K."/>
        </authorList>
    </citation>
    <scope>NUCLEOTIDE SEQUENCE [LARGE SCALE GENOMIC DNA]</scope>
    <source>
        <strain evidence="8">cv. Huhao1</strain>
        <tissue evidence="7">Leaf</tissue>
    </source>
</reference>
<comment type="caution">
    <text evidence="7">The sequence shown here is derived from an EMBL/GenBank/DDBJ whole genome shotgun (WGS) entry which is preliminary data.</text>
</comment>
<dbReference type="PANTHER" id="PTHR47165:SF4">
    <property type="entry name" value="OS03G0429900 PROTEIN"/>
    <property type="match status" value="1"/>
</dbReference>
<evidence type="ECO:0000313" key="8">
    <source>
        <dbReference type="Proteomes" id="UP000245207"/>
    </source>
</evidence>
<keyword evidence="2" id="KW-0479">Metal-binding</keyword>